<reference evidence="3 4" key="1">
    <citation type="submission" date="2023-05" db="EMBL/GenBank/DDBJ databases">
        <title>B98-5 Cell Line De Novo Hybrid Assembly: An Optical Mapping Approach.</title>
        <authorList>
            <person name="Kananen K."/>
            <person name="Auerbach J.A."/>
            <person name="Kautto E."/>
            <person name="Blachly J.S."/>
        </authorList>
    </citation>
    <scope>NUCLEOTIDE SEQUENCE [LARGE SCALE GENOMIC DNA]</scope>
    <source>
        <strain evidence="3">B95-8</strain>
        <tissue evidence="3">Cell line</tissue>
    </source>
</reference>
<name>A0ABQ9VC71_SAGOE</name>
<gene>
    <name evidence="3" type="ORF">P7K49_016194</name>
</gene>
<dbReference type="Proteomes" id="UP001266305">
    <property type="component" value="Unassembled WGS sequence"/>
</dbReference>
<evidence type="ECO:0000256" key="1">
    <source>
        <dbReference type="SAM" id="MobiDB-lite"/>
    </source>
</evidence>
<proteinExistence type="predicted"/>
<protein>
    <submittedName>
        <fullName evidence="3">Uncharacterized protein</fullName>
    </submittedName>
</protein>
<keyword evidence="2" id="KW-0732">Signal</keyword>
<sequence length="130" mass="13537">MSGGLLWVLRPAWPGAGLGVGVGSPAIVRGSSALVGLLPSPSSSACSHTQKPPSWQLEGSFLFQGEKKGKDIFGRKVPCCSLGIPGDRMDYGISQRKPKAARHPHPPPPHPRASTPSHNAVRLSHPAPAG</sequence>
<feature type="compositionally biased region" description="Basic residues" evidence="1">
    <location>
        <begin position="96"/>
        <end position="105"/>
    </location>
</feature>
<evidence type="ECO:0000256" key="2">
    <source>
        <dbReference type="SAM" id="SignalP"/>
    </source>
</evidence>
<evidence type="ECO:0000313" key="3">
    <source>
        <dbReference type="EMBL" id="KAK2106680.1"/>
    </source>
</evidence>
<dbReference type="EMBL" id="JASSZA010000007">
    <property type="protein sequence ID" value="KAK2106680.1"/>
    <property type="molecule type" value="Genomic_DNA"/>
</dbReference>
<accession>A0ABQ9VC71</accession>
<organism evidence="3 4">
    <name type="scientific">Saguinus oedipus</name>
    <name type="common">Cotton-top tamarin</name>
    <name type="synonym">Oedipomidas oedipus</name>
    <dbReference type="NCBI Taxonomy" id="9490"/>
    <lineage>
        <taxon>Eukaryota</taxon>
        <taxon>Metazoa</taxon>
        <taxon>Chordata</taxon>
        <taxon>Craniata</taxon>
        <taxon>Vertebrata</taxon>
        <taxon>Euteleostomi</taxon>
        <taxon>Mammalia</taxon>
        <taxon>Eutheria</taxon>
        <taxon>Euarchontoglires</taxon>
        <taxon>Primates</taxon>
        <taxon>Haplorrhini</taxon>
        <taxon>Platyrrhini</taxon>
        <taxon>Cebidae</taxon>
        <taxon>Callitrichinae</taxon>
        <taxon>Saguinus</taxon>
    </lineage>
</organism>
<keyword evidence="4" id="KW-1185">Reference proteome</keyword>
<feature type="chain" id="PRO_5047088526" evidence="2">
    <location>
        <begin position="20"/>
        <end position="130"/>
    </location>
</feature>
<feature type="region of interest" description="Disordered" evidence="1">
    <location>
        <begin position="86"/>
        <end position="130"/>
    </location>
</feature>
<feature type="signal peptide" evidence="2">
    <location>
        <begin position="1"/>
        <end position="19"/>
    </location>
</feature>
<evidence type="ECO:0000313" key="4">
    <source>
        <dbReference type="Proteomes" id="UP001266305"/>
    </source>
</evidence>
<comment type="caution">
    <text evidence="3">The sequence shown here is derived from an EMBL/GenBank/DDBJ whole genome shotgun (WGS) entry which is preliminary data.</text>
</comment>